<keyword evidence="9" id="KW-1185">Reference proteome</keyword>
<dbReference type="CDD" id="cd02019">
    <property type="entry name" value="NK"/>
    <property type="match status" value="1"/>
</dbReference>
<feature type="domain" description="RapZ C-terminal" evidence="7">
    <location>
        <begin position="173"/>
        <end position="291"/>
    </location>
</feature>
<keyword evidence="2 4" id="KW-0067">ATP-binding</keyword>
<evidence type="ECO:0000256" key="5">
    <source>
        <dbReference type="SAM" id="MobiDB-lite"/>
    </source>
</evidence>
<proteinExistence type="inferred from homology"/>
<evidence type="ECO:0000259" key="7">
    <source>
        <dbReference type="Pfam" id="PF22740"/>
    </source>
</evidence>
<dbReference type="InterPro" id="IPR005337">
    <property type="entry name" value="RapZ-like"/>
</dbReference>
<dbReference type="Pfam" id="PF03668">
    <property type="entry name" value="RapZ-like_N"/>
    <property type="match status" value="1"/>
</dbReference>
<dbReference type="RefSeq" id="WP_207988254.1">
    <property type="nucleotide sequence ID" value="NZ_CP071794.1"/>
</dbReference>
<evidence type="ECO:0000256" key="3">
    <source>
        <dbReference type="ARBA" id="ARBA00023134"/>
    </source>
</evidence>
<dbReference type="PANTHER" id="PTHR30448:SF0">
    <property type="entry name" value="RNASE ADAPTER PROTEIN RAPZ"/>
    <property type="match status" value="1"/>
</dbReference>
<evidence type="ECO:0000313" key="8">
    <source>
        <dbReference type="EMBL" id="QTD56434.1"/>
    </source>
</evidence>
<dbReference type="Pfam" id="PF22740">
    <property type="entry name" value="PapZ_C"/>
    <property type="match status" value="1"/>
</dbReference>
<gene>
    <name evidence="8" type="primary">rapZ</name>
    <name evidence="8" type="ORF">J4G78_02195</name>
</gene>
<dbReference type="InterPro" id="IPR027417">
    <property type="entry name" value="P-loop_NTPase"/>
</dbReference>
<evidence type="ECO:0000256" key="2">
    <source>
        <dbReference type="ARBA" id="ARBA00022840"/>
    </source>
</evidence>
<sequence length="311" mass="34541">MNVSNSKHVLLITGLSGAGKTTALKTLEDIGWETVDNFPIRLVEGLLNTPPSSSRGDGDPPLALGFDSRTRGFEPDKLINRIKKLQANKNYHISTLYLDCGGGELERRYGETRRRHPLALDRPAKDGIALERSQFEPFRRWADHVIDTSSLSASDLQGQIREEFSLQDTDITTVTITSFGFSRGLPNNIDLLFDVRFLSNPFWDANLKLLTGLDEPVAEYISKDPAYAEALQKFDDMISFLLPKYIKAGKAYVNIGIGCTGGRHRSVHVAEVLSKSLHDQGFSPTVLHRNLASRPMEALETMQDLNGNKGI</sequence>
<keyword evidence="3 4" id="KW-0342">GTP-binding</keyword>
<dbReference type="EMBL" id="CP071794">
    <property type="protein sequence ID" value="QTD56434.1"/>
    <property type="molecule type" value="Genomic_DNA"/>
</dbReference>
<keyword evidence="1 4" id="KW-0547">Nucleotide-binding</keyword>
<feature type="domain" description="RapZ-like N-terminal" evidence="6">
    <location>
        <begin position="9"/>
        <end position="165"/>
    </location>
</feature>
<feature type="compositionally biased region" description="Low complexity" evidence="5">
    <location>
        <begin position="50"/>
        <end position="61"/>
    </location>
</feature>
<dbReference type="PANTHER" id="PTHR30448">
    <property type="entry name" value="RNASE ADAPTER PROTEIN RAPZ"/>
    <property type="match status" value="1"/>
</dbReference>
<evidence type="ECO:0000256" key="4">
    <source>
        <dbReference type="HAMAP-Rule" id="MF_00636"/>
    </source>
</evidence>
<accession>A0ABX7T4C3</accession>
<dbReference type="NCBIfam" id="NF003828">
    <property type="entry name" value="PRK05416.1"/>
    <property type="match status" value="1"/>
</dbReference>
<dbReference type="Gene3D" id="3.40.50.300">
    <property type="entry name" value="P-loop containing nucleotide triphosphate hydrolases"/>
    <property type="match status" value="1"/>
</dbReference>
<dbReference type="InterPro" id="IPR053931">
    <property type="entry name" value="RapZ_C"/>
</dbReference>
<dbReference type="Proteomes" id="UP000663923">
    <property type="component" value="Chromosome"/>
</dbReference>
<dbReference type="HAMAP" id="MF_00636">
    <property type="entry name" value="RapZ_like"/>
    <property type="match status" value="1"/>
</dbReference>
<feature type="region of interest" description="Disordered" evidence="5">
    <location>
        <begin position="49"/>
        <end position="68"/>
    </location>
</feature>
<feature type="binding site" evidence="4">
    <location>
        <begin position="67"/>
        <end position="70"/>
    </location>
    <ligand>
        <name>GTP</name>
        <dbReference type="ChEBI" id="CHEBI:37565"/>
    </ligand>
</feature>
<evidence type="ECO:0000313" key="9">
    <source>
        <dbReference type="Proteomes" id="UP000663923"/>
    </source>
</evidence>
<evidence type="ECO:0000256" key="1">
    <source>
        <dbReference type="ARBA" id="ARBA00022741"/>
    </source>
</evidence>
<evidence type="ECO:0000259" key="6">
    <source>
        <dbReference type="Pfam" id="PF03668"/>
    </source>
</evidence>
<organism evidence="8 9">
    <name type="scientific">Parasphingorhabdus cellanae</name>
    <dbReference type="NCBI Taxonomy" id="2806553"/>
    <lineage>
        <taxon>Bacteria</taxon>
        <taxon>Pseudomonadati</taxon>
        <taxon>Pseudomonadota</taxon>
        <taxon>Alphaproteobacteria</taxon>
        <taxon>Sphingomonadales</taxon>
        <taxon>Sphingomonadaceae</taxon>
        <taxon>Parasphingorhabdus</taxon>
    </lineage>
</organism>
<dbReference type="InterPro" id="IPR053930">
    <property type="entry name" value="RapZ-like_N"/>
</dbReference>
<dbReference type="SUPFAM" id="SSF52540">
    <property type="entry name" value="P-loop containing nucleoside triphosphate hydrolases"/>
    <property type="match status" value="1"/>
</dbReference>
<feature type="binding site" evidence="4">
    <location>
        <begin position="14"/>
        <end position="21"/>
    </location>
    <ligand>
        <name>ATP</name>
        <dbReference type="ChEBI" id="CHEBI:30616"/>
    </ligand>
</feature>
<protein>
    <submittedName>
        <fullName evidence="8">RNase adapter RapZ</fullName>
    </submittedName>
</protein>
<reference evidence="8 9" key="1">
    <citation type="submission" date="2021-03" db="EMBL/GenBank/DDBJ databases">
        <title>Complete genome of Parasphingorhabdus_sp.JHSY0214.</title>
        <authorList>
            <person name="Yoo J.H."/>
            <person name="Bae J.W."/>
        </authorList>
    </citation>
    <scope>NUCLEOTIDE SEQUENCE [LARGE SCALE GENOMIC DNA]</scope>
    <source>
        <strain evidence="8 9">JHSY0214</strain>
    </source>
</reference>
<dbReference type="PIRSF" id="PIRSF005052">
    <property type="entry name" value="P-loopkin"/>
    <property type="match status" value="1"/>
</dbReference>
<name>A0ABX7T4C3_9SPHN</name>